<dbReference type="AlphaFoldDB" id="A0A9X3C2N1"/>
<organism evidence="4 5">
    <name type="scientific">Mycobacterium yunnanensis</name>
    <dbReference type="NCBI Taxonomy" id="368477"/>
    <lineage>
        <taxon>Bacteria</taxon>
        <taxon>Bacillati</taxon>
        <taxon>Actinomycetota</taxon>
        <taxon>Actinomycetes</taxon>
        <taxon>Mycobacteriales</taxon>
        <taxon>Mycobacteriaceae</taxon>
        <taxon>Mycobacterium</taxon>
    </lineage>
</organism>
<comment type="similarity">
    <text evidence="1">Belongs to the NmrA-type oxidoreductase family.</text>
</comment>
<comment type="caution">
    <text evidence="4">The sequence shown here is derived from an EMBL/GenBank/DDBJ whole genome shotgun (WGS) entry which is preliminary data.</text>
</comment>
<dbReference type="InterPro" id="IPR036291">
    <property type="entry name" value="NAD(P)-bd_dom_sf"/>
</dbReference>
<evidence type="ECO:0000259" key="3">
    <source>
        <dbReference type="Pfam" id="PF05368"/>
    </source>
</evidence>
<feature type="domain" description="NmrA-like" evidence="3">
    <location>
        <begin position="6"/>
        <end position="257"/>
    </location>
</feature>
<sequence>MTNTDKAKVLVTGATGMQGGAAVQALLRAGHPVTAFVRDPSSAAAQALAEQGVALATGTLDDTATLEAASAGHDAVFSMQMPGVDPSDPGAEQRQARNIATAGKRAGVAQIIHTSVSATGWRSQHPDIEVTDPGIEMYWDEKEAAENAIRTAGINRWTIFKPAFYMDNFLIPAKRDQQFPDLVEGRLVTAASPQALLALICADDFGAAVAAAVAEPDKFHETEIDLAGDALNYTEIVDTLTKATGHDITAVFASREEQEQRLGAPTTESQIWNDHVGYPARPHHAARYGLTTSAFEQWAARQDWHTLTA</sequence>
<dbReference type="PANTHER" id="PTHR42748">
    <property type="entry name" value="NITROGEN METABOLITE REPRESSION PROTEIN NMRA FAMILY MEMBER"/>
    <property type="match status" value="1"/>
</dbReference>
<evidence type="ECO:0000313" key="4">
    <source>
        <dbReference type="EMBL" id="MCV7420622.1"/>
    </source>
</evidence>
<dbReference type="Gene3D" id="3.40.50.720">
    <property type="entry name" value="NAD(P)-binding Rossmann-like Domain"/>
    <property type="match status" value="1"/>
</dbReference>
<dbReference type="PANTHER" id="PTHR42748:SF7">
    <property type="entry name" value="NMRA LIKE REDOX SENSOR 1-RELATED"/>
    <property type="match status" value="1"/>
</dbReference>
<reference evidence="4" key="1">
    <citation type="submission" date="2020-07" db="EMBL/GenBank/DDBJ databases">
        <authorList>
            <person name="Pettersson B.M.F."/>
            <person name="Behra P.R.K."/>
            <person name="Ramesh M."/>
            <person name="Das S."/>
            <person name="Dasgupta S."/>
            <person name="Kirsebom L.A."/>
        </authorList>
    </citation>
    <scope>NUCLEOTIDE SEQUENCE</scope>
    <source>
        <strain evidence="4">DSM 44838</strain>
    </source>
</reference>
<evidence type="ECO:0000313" key="5">
    <source>
        <dbReference type="Proteomes" id="UP001141629"/>
    </source>
</evidence>
<name>A0A9X3C2N1_9MYCO</name>
<accession>A0A9X3C2N1</accession>
<proteinExistence type="inferred from homology"/>
<dbReference type="InterPro" id="IPR008030">
    <property type="entry name" value="NmrA-like"/>
</dbReference>
<reference evidence="4" key="2">
    <citation type="journal article" date="2022" name="BMC Genomics">
        <title>Comparative genome analysis of mycobacteria focusing on tRNA and non-coding RNA.</title>
        <authorList>
            <person name="Behra P.R.K."/>
            <person name="Pettersson B.M.F."/>
            <person name="Ramesh M."/>
            <person name="Das S."/>
            <person name="Dasgupta S."/>
            <person name="Kirsebom L.A."/>
        </authorList>
    </citation>
    <scope>NUCLEOTIDE SEQUENCE</scope>
    <source>
        <strain evidence="4">DSM 44838</strain>
    </source>
</reference>
<gene>
    <name evidence="4" type="ORF">H7K45_08740</name>
</gene>
<evidence type="ECO:0000256" key="2">
    <source>
        <dbReference type="ARBA" id="ARBA00022857"/>
    </source>
</evidence>
<dbReference type="EMBL" id="JACKVK010000005">
    <property type="protein sequence ID" value="MCV7420622.1"/>
    <property type="molecule type" value="Genomic_DNA"/>
</dbReference>
<dbReference type="InterPro" id="IPR051164">
    <property type="entry name" value="NmrA-like_oxidored"/>
</dbReference>
<protein>
    <submittedName>
        <fullName evidence="4">NmrA family NAD(P)-binding protein</fullName>
    </submittedName>
</protein>
<dbReference type="Pfam" id="PF05368">
    <property type="entry name" value="NmrA"/>
    <property type="match status" value="1"/>
</dbReference>
<evidence type="ECO:0000256" key="1">
    <source>
        <dbReference type="ARBA" id="ARBA00006328"/>
    </source>
</evidence>
<dbReference type="SUPFAM" id="SSF51735">
    <property type="entry name" value="NAD(P)-binding Rossmann-fold domains"/>
    <property type="match status" value="1"/>
</dbReference>
<dbReference type="Proteomes" id="UP001141629">
    <property type="component" value="Unassembled WGS sequence"/>
</dbReference>
<dbReference type="RefSeq" id="WP_263995408.1">
    <property type="nucleotide sequence ID" value="NZ_JACKVK010000005.1"/>
</dbReference>
<keyword evidence="2" id="KW-0521">NADP</keyword>
<keyword evidence="5" id="KW-1185">Reference proteome</keyword>